<gene>
    <name evidence="2" type="ORF">SCHCODRAFT_104441</name>
</gene>
<dbReference type="HOGENOM" id="CLU_774230_0_0_1"/>
<dbReference type="GeneID" id="9585175"/>
<dbReference type="InParanoid" id="D8PK91"/>
<evidence type="ECO:0000256" key="1">
    <source>
        <dbReference type="SAM" id="MobiDB-lite"/>
    </source>
</evidence>
<feature type="compositionally biased region" description="Basic and acidic residues" evidence="1">
    <location>
        <begin position="26"/>
        <end position="38"/>
    </location>
</feature>
<dbReference type="VEuPathDB" id="FungiDB:SCHCODRAFT_02744043"/>
<feature type="compositionally biased region" description="Basic residues" evidence="1">
    <location>
        <begin position="16"/>
        <end position="25"/>
    </location>
</feature>
<feature type="region of interest" description="Disordered" evidence="1">
    <location>
        <begin position="1"/>
        <end position="44"/>
    </location>
</feature>
<sequence>MTGTRNKGVQTLPKHGAPHRPKHQARKESAQRKVERPGRPKFHKRLHPAHADIPFVPEAHDTDATKYWHFGWPVSDMFVDSILKKYIPRTLAEERPPPEAKYASFMHIASRICHCNTLRLVLVQPDDSAPWQSPLAEDGERGVTFCMTVSDCSKYYFTKRPTKEQMGPVLEEQPCKLSTHEGSLEETADRPSSKKTRRPRPKYHRRLHPSHADIPFVPEERGRSSSRYWHFGWPISDTFVTNIIDFYAPGYLDKDRPSYVRYGRFLTIAERMSRTTIRLVRVEPDAFTALAQYQSAFAQDGEEAVTFCMVVSDARKSLFTQRPTKEQMARLISFFGAEPQWKMDARDKDSFYKYGHDN</sequence>
<feature type="compositionally biased region" description="Basic and acidic residues" evidence="1">
    <location>
        <begin position="178"/>
        <end position="192"/>
    </location>
</feature>
<dbReference type="AlphaFoldDB" id="D8PK91"/>
<organism evidence="3">
    <name type="scientific">Schizophyllum commune (strain H4-8 / FGSC 9210)</name>
    <name type="common">Split gill fungus</name>
    <dbReference type="NCBI Taxonomy" id="578458"/>
    <lineage>
        <taxon>Eukaryota</taxon>
        <taxon>Fungi</taxon>
        <taxon>Dikarya</taxon>
        <taxon>Basidiomycota</taxon>
        <taxon>Agaricomycotina</taxon>
        <taxon>Agaricomycetes</taxon>
        <taxon>Agaricomycetidae</taxon>
        <taxon>Agaricales</taxon>
        <taxon>Schizophyllaceae</taxon>
        <taxon>Schizophyllum</taxon>
    </lineage>
</organism>
<evidence type="ECO:0000313" key="3">
    <source>
        <dbReference type="Proteomes" id="UP000007431"/>
    </source>
</evidence>
<accession>D8PK91</accession>
<reference evidence="2 3" key="1">
    <citation type="journal article" date="2010" name="Nat. Biotechnol.">
        <title>Genome sequence of the model mushroom Schizophyllum commune.</title>
        <authorList>
            <person name="Ohm R.A."/>
            <person name="de Jong J.F."/>
            <person name="Lugones L.G."/>
            <person name="Aerts A."/>
            <person name="Kothe E."/>
            <person name="Stajich J.E."/>
            <person name="de Vries R.P."/>
            <person name="Record E."/>
            <person name="Levasseur A."/>
            <person name="Baker S.E."/>
            <person name="Bartholomew K.A."/>
            <person name="Coutinho P.M."/>
            <person name="Erdmann S."/>
            <person name="Fowler T.J."/>
            <person name="Gathman A.C."/>
            <person name="Lombard V."/>
            <person name="Henrissat B."/>
            <person name="Knabe N."/>
            <person name="Kuees U."/>
            <person name="Lilly W.W."/>
            <person name="Lindquist E."/>
            <person name="Lucas S."/>
            <person name="Magnuson J.K."/>
            <person name="Piumi F."/>
            <person name="Raudaskoski M."/>
            <person name="Salamov A."/>
            <person name="Schmutz J."/>
            <person name="Schwarze F.W.M.R."/>
            <person name="vanKuyk P.A."/>
            <person name="Horton J.S."/>
            <person name="Grigoriev I.V."/>
            <person name="Woesten H.A.B."/>
        </authorList>
    </citation>
    <scope>NUCLEOTIDE SEQUENCE [LARGE SCALE GENOMIC DNA]</scope>
    <source>
        <strain evidence="3">H4-8 / FGSC 9210</strain>
    </source>
</reference>
<name>D8PK91_SCHCM</name>
<feature type="non-terminal residue" evidence="2">
    <location>
        <position position="358"/>
    </location>
</feature>
<feature type="region of interest" description="Disordered" evidence="1">
    <location>
        <begin position="168"/>
        <end position="209"/>
    </location>
</feature>
<proteinExistence type="predicted"/>
<feature type="compositionally biased region" description="Basic residues" evidence="1">
    <location>
        <begin position="193"/>
        <end position="209"/>
    </location>
</feature>
<dbReference type="KEGG" id="scm:SCHCO_02744043"/>
<protein>
    <submittedName>
        <fullName evidence="2">Uncharacterized protein</fullName>
    </submittedName>
</protein>
<dbReference type="EMBL" id="GL377302">
    <property type="protein sequence ID" value="EFJ02641.1"/>
    <property type="molecule type" value="Genomic_DNA"/>
</dbReference>
<dbReference type="RefSeq" id="XP_003037543.1">
    <property type="nucleotide sequence ID" value="XM_003037497.1"/>
</dbReference>
<dbReference type="OrthoDB" id="10297863at2759"/>
<dbReference type="Proteomes" id="UP000007431">
    <property type="component" value="Unassembled WGS sequence"/>
</dbReference>
<keyword evidence="3" id="KW-1185">Reference proteome</keyword>
<evidence type="ECO:0000313" key="2">
    <source>
        <dbReference type="EMBL" id="EFJ02641.1"/>
    </source>
</evidence>